<dbReference type="GO" id="GO:0004674">
    <property type="term" value="F:protein serine/threonine kinase activity"/>
    <property type="evidence" value="ECO:0007669"/>
    <property type="project" value="UniProtKB-KW"/>
</dbReference>
<evidence type="ECO:0000256" key="1">
    <source>
        <dbReference type="ARBA" id="ARBA00011738"/>
    </source>
</evidence>
<reference evidence="12" key="2">
    <citation type="submission" date="2020-05" db="UniProtKB">
        <authorList>
            <consortium name="EnsemblMetazoa"/>
        </authorList>
    </citation>
    <scope>IDENTIFICATION</scope>
    <source>
        <strain evidence="12">LVP_AGWG</strain>
    </source>
</reference>
<dbReference type="FunCoup" id="A0A1S4FHM3">
    <property type="interactions" value="41"/>
</dbReference>
<evidence type="ECO:0000256" key="2">
    <source>
        <dbReference type="ARBA" id="ARBA00012513"/>
    </source>
</evidence>
<proteinExistence type="predicted"/>
<dbReference type="SUPFAM" id="SSF48371">
    <property type="entry name" value="ARM repeat"/>
    <property type="match status" value="1"/>
</dbReference>
<dbReference type="PANTHER" id="PTHR22983:SF6">
    <property type="entry name" value="SERINE_THREONINE-PROTEIN KINASE 36"/>
    <property type="match status" value="1"/>
</dbReference>
<dbReference type="Proteomes" id="UP000008820">
    <property type="component" value="Chromosome 1"/>
</dbReference>
<evidence type="ECO:0000256" key="7">
    <source>
        <dbReference type="ARBA" id="ARBA00022840"/>
    </source>
</evidence>
<organism evidence="12 13">
    <name type="scientific">Aedes aegypti</name>
    <name type="common">Yellowfever mosquito</name>
    <name type="synonym">Culex aegypti</name>
    <dbReference type="NCBI Taxonomy" id="7159"/>
    <lineage>
        <taxon>Eukaryota</taxon>
        <taxon>Metazoa</taxon>
        <taxon>Ecdysozoa</taxon>
        <taxon>Arthropoda</taxon>
        <taxon>Hexapoda</taxon>
        <taxon>Insecta</taxon>
        <taxon>Pterygota</taxon>
        <taxon>Neoptera</taxon>
        <taxon>Endopterygota</taxon>
        <taxon>Diptera</taxon>
        <taxon>Nematocera</taxon>
        <taxon>Culicoidea</taxon>
        <taxon>Culicidae</taxon>
        <taxon>Culicinae</taxon>
        <taxon>Aedini</taxon>
        <taxon>Aedes</taxon>
        <taxon>Stegomyia</taxon>
    </lineage>
</organism>
<dbReference type="FunFam" id="3.30.200.20:FF:000042">
    <property type="entry name" value="Aurora kinase A"/>
    <property type="match status" value="1"/>
</dbReference>
<dbReference type="PANTHER" id="PTHR22983">
    <property type="entry name" value="PROTEIN KINASE RELATED"/>
    <property type="match status" value="1"/>
</dbReference>
<dbReference type="Pfam" id="PF00069">
    <property type="entry name" value="Pkinase"/>
    <property type="match status" value="1"/>
</dbReference>
<dbReference type="AlphaFoldDB" id="A0A1S4FHM3"/>
<sequence>MDKYSISNLVGEGSFGKVYKAIDKQNKTTVALKIISKRGRSGRELKGLRGECEIQRNLQHPNIIRMLDSFETENEIIAVTEFAKTDLHSLLRDGSLGEPKTQKITYDLVSALYYLHSHRILHRDLKPQNILLDRNMTAKLCDFGFARNMTMGTHVLTSIKGTPLYMAPELLEAKPYDHHADLWSLGCIIYEMLAGEPPFSSTSMIHLVKLIRNQYIKWPSFLTSNCISFVQGLLERDTSHRMPWTTIINHPFVKGHIVILKEDIPESPFTNPLTASQSSEKRKQTNRIIYGENYEYLKYGTKRPTKAAKGLNEEDLASSRDSMNVILQSDMEYAETDAEEAAVTLIPKRSSPDNDKNPMKESDESRRINPEGFTVEYHHPLGENAELVQDNPNLVMNNFNDNFPLLDKNAQKFISTDELANRLNSINLQNQSLKFKSQELERRKLSQNIDNFSVRLESERNAQTNTQKSTDDLPQSDKKSEKITPTLLPGWDSCDESQNPPIENEEWLVFLQKSMQEILDGELDSLKQQNFVSIIVAPLRNCRASAKVIENVAHLLSLPLSIDAPPAILHDILSVYAELKLVPNLVYASKLLCNKKLNSSNSESQSSPIPTPLTTSNSSIRLLSSLDCDEVKTLTAVYDLICFLIHSGENFLKQFCDAIEILGVKELFVNFINAVRSSEEYVRLSCAILAVLNCALRELPENAEIVEQIVFHENVNLIQMLRHGDSILRHRTCMLLRILARFSCLALQKHWNNEIKESLENLLEDQDVDINMEAKCALDEFKYLSFITADTAS</sequence>
<evidence type="ECO:0000256" key="5">
    <source>
        <dbReference type="ARBA" id="ARBA00022741"/>
    </source>
</evidence>
<evidence type="ECO:0000256" key="3">
    <source>
        <dbReference type="ARBA" id="ARBA00022527"/>
    </source>
</evidence>
<evidence type="ECO:0000313" key="12">
    <source>
        <dbReference type="EnsemblMetazoa" id="AAEL007835-PA"/>
    </source>
</evidence>
<dbReference type="OrthoDB" id="266718at2759"/>
<dbReference type="SMART" id="SM00220">
    <property type="entry name" value="S_TKc"/>
    <property type="match status" value="1"/>
</dbReference>
<name>A0A1S4FHM3_AEDAE</name>
<dbReference type="EC" id="2.7.11.1" evidence="2"/>
<feature type="region of interest" description="Disordered" evidence="10">
    <location>
        <begin position="454"/>
        <end position="495"/>
    </location>
</feature>
<dbReference type="VEuPathDB" id="VectorBase:AAEL007835"/>
<keyword evidence="13" id="KW-1185">Reference proteome</keyword>
<evidence type="ECO:0000256" key="4">
    <source>
        <dbReference type="ARBA" id="ARBA00022679"/>
    </source>
</evidence>
<reference evidence="12 13" key="1">
    <citation type="submission" date="2017-06" db="EMBL/GenBank/DDBJ databases">
        <title>Aedes aegypti genome working group (AGWG) sequencing and assembly.</title>
        <authorList>
            <consortium name="Aedes aegypti Genome Working Group (AGWG)"/>
            <person name="Matthews B.J."/>
        </authorList>
    </citation>
    <scope>NUCLEOTIDE SEQUENCE [LARGE SCALE GENOMIC DNA]</scope>
    <source>
        <strain evidence="12 13">LVP_AGWG</strain>
    </source>
</reference>
<dbReference type="PROSITE" id="PS50011">
    <property type="entry name" value="PROTEIN_KINASE_DOM"/>
    <property type="match status" value="1"/>
</dbReference>
<dbReference type="FunFam" id="1.10.510.10:FF:001240">
    <property type="entry name" value="Kinase, ULK"/>
    <property type="match status" value="1"/>
</dbReference>
<keyword evidence="3" id="KW-0723">Serine/threonine-protein kinase</keyword>
<evidence type="ECO:0000256" key="9">
    <source>
        <dbReference type="ARBA" id="ARBA00048679"/>
    </source>
</evidence>
<evidence type="ECO:0000259" key="11">
    <source>
        <dbReference type="PROSITE" id="PS50011"/>
    </source>
</evidence>
<keyword evidence="4" id="KW-0808">Transferase</keyword>
<keyword evidence="5" id="KW-0547">Nucleotide-binding</keyword>
<dbReference type="PROSITE" id="PS00108">
    <property type="entry name" value="PROTEIN_KINASE_ST"/>
    <property type="match status" value="1"/>
</dbReference>
<gene>
    <name evidence="12" type="primary">5569686</name>
</gene>
<evidence type="ECO:0000256" key="6">
    <source>
        <dbReference type="ARBA" id="ARBA00022777"/>
    </source>
</evidence>
<evidence type="ECO:0000313" key="13">
    <source>
        <dbReference type="Proteomes" id="UP000008820"/>
    </source>
</evidence>
<dbReference type="InterPro" id="IPR016024">
    <property type="entry name" value="ARM-type_fold"/>
</dbReference>
<dbReference type="EnsemblMetazoa" id="AAEL007835-RA">
    <property type="protein sequence ID" value="AAEL007835-PA"/>
    <property type="gene ID" value="AAEL007835"/>
</dbReference>
<protein>
    <recommendedName>
        <fullName evidence="2">non-specific serine/threonine protein kinase</fullName>
        <ecNumber evidence="2">2.7.11.1</ecNumber>
    </recommendedName>
</protein>
<keyword evidence="7" id="KW-0067">ATP-binding</keyword>
<dbReference type="InterPro" id="IPR011989">
    <property type="entry name" value="ARM-like"/>
</dbReference>
<dbReference type="PROSITE" id="PS00107">
    <property type="entry name" value="PROTEIN_KINASE_ATP"/>
    <property type="match status" value="1"/>
</dbReference>
<dbReference type="InterPro" id="IPR000719">
    <property type="entry name" value="Prot_kinase_dom"/>
</dbReference>
<keyword evidence="6" id="KW-0418">Kinase</keyword>
<dbReference type="InterPro" id="IPR008271">
    <property type="entry name" value="Ser/Thr_kinase_AS"/>
</dbReference>
<dbReference type="Gene3D" id="1.25.10.10">
    <property type="entry name" value="Leucine-rich Repeat Variant"/>
    <property type="match status" value="1"/>
</dbReference>
<evidence type="ECO:0000256" key="8">
    <source>
        <dbReference type="ARBA" id="ARBA00047899"/>
    </source>
</evidence>
<dbReference type="InterPro" id="IPR011009">
    <property type="entry name" value="Kinase-like_dom_sf"/>
</dbReference>
<dbReference type="GO" id="GO:0007224">
    <property type="term" value="P:smoothened signaling pathway"/>
    <property type="evidence" value="ECO:0007669"/>
    <property type="project" value="TreeGrafter"/>
</dbReference>
<feature type="compositionally biased region" description="Basic and acidic residues" evidence="10">
    <location>
        <begin position="469"/>
        <end position="482"/>
    </location>
</feature>
<feature type="compositionally biased region" description="Basic and acidic residues" evidence="10">
    <location>
        <begin position="350"/>
        <end position="369"/>
    </location>
</feature>
<accession>A0A1S4FHM3</accession>
<dbReference type="GO" id="GO:0005737">
    <property type="term" value="C:cytoplasm"/>
    <property type="evidence" value="ECO:0007669"/>
    <property type="project" value="TreeGrafter"/>
</dbReference>
<feature type="domain" description="Protein kinase" evidence="11">
    <location>
        <begin position="4"/>
        <end position="253"/>
    </location>
</feature>
<dbReference type="Gene3D" id="1.10.510.10">
    <property type="entry name" value="Transferase(Phosphotransferase) domain 1"/>
    <property type="match status" value="1"/>
</dbReference>
<feature type="region of interest" description="Disordered" evidence="10">
    <location>
        <begin position="345"/>
        <end position="369"/>
    </location>
</feature>
<dbReference type="GO" id="GO:0005524">
    <property type="term" value="F:ATP binding"/>
    <property type="evidence" value="ECO:0007669"/>
    <property type="project" value="UniProtKB-UniRule"/>
</dbReference>
<evidence type="ECO:0000256" key="10">
    <source>
        <dbReference type="SAM" id="MobiDB-lite"/>
    </source>
</evidence>
<comment type="catalytic activity">
    <reaction evidence="8">
        <text>L-threonyl-[protein] + ATP = O-phospho-L-threonyl-[protein] + ADP + H(+)</text>
        <dbReference type="Rhea" id="RHEA:46608"/>
        <dbReference type="Rhea" id="RHEA-COMP:11060"/>
        <dbReference type="Rhea" id="RHEA-COMP:11605"/>
        <dbReference type="ChEBI" id="CHEBI:15378"/>
        <dbReference type="ChEBI" id="CHEBI:30013"/>
        <dbReference type="ChEBI" id="CHEBI:30616"/>
        <dbReference type="ChEBI" id="CHEBI:61977"/>
        <dbReference type="ChEBI" id="CHEBI:456216"/>
        <dbReference type="EC" id="2.7.11.1"/>
    </reaction>
</comment>
<comment type="subunit">
    <text evidence="1">Homodimer.</text>
</comment>
<dbReference type="InterPro" id="IPR017441">
    <property type="entry name" value="Protein_kinase_ATP_BS"/>
</dbReference>
<comment type="catalytic activity">
    <reaction evidence="9">
        <text>L-seryl-[protein] + ATP = O-phospho-L-seryl-[protein] + ADP + H(+)</text>
        <dbReference type="Rhea" id="RHEA:17989"/>
        <dbReference type="Rhea" id="RHEA-COMP:9863"/>
        <dbReference type="Rhea" id="RHEA-COMP:11604"/>
        <dbReference type="ChEBI" id="CHEBI:15378"/>
        <dbReference type="ChEBI" id="CHEBI:29999"/>
        <dbReference type="ChEBI" id="CHEBI:30616"/>
        <dbReference type="ChEBI" id="CHEBI:83421"/>
        <dbReference type="ChEBI" id="CHEBI:456216"/>
        <dbReference type="EC" id="2.7.11.1"/>
    </reaction>
</comment>
<dbReference type="InParanoid" id="A0A1S4FHM3"/>
<dbReference type="SUPFAM" id="SSF56112">
    <property type="entry name" value="Protein kinase-like (PK-like)"/>
    <property type="match status" value="1"/>
</dbReference>